<evidence type="ECO:0000313" key="2">
    <source>
        <dbReference type="EMBL" id="EFB33178.1"/>
    </source>
</evidence>
<reference evidence="2 3" key="1">
    <citation type="submission" date="2009-11" db="EMBL/GenBank/DDBJ databases">
        <authorList>
            <person name="Weinstock G."/>
            <person name="Sodergren E."/>
            <person name="Clifton S."/>
            <person name="Fulton L."/>
            <person name="Fulton B."/>
            <person name="Courtney L."/>
            <person name="Fronick C."/>
            <person name="Harrison M."/>
            <person name="Strong C."/>
            <person name="Farmer C."/>
            <person name="Delahaunty K."/>
            <person name="Markovic C."/>
            <person name="Hall O."/>
            <person name="Minx P."/>
            <person name="Tomlinson C."/>
            <person name="Mitreva M."/>
            <person name="Nelson J."/>
            <person name="Hou S."/>
            <person name="Wollam A."/>
            <person name="Pepin K.H."/>
            <person name="Johnson M."/>
            <person name="Bhonagiri V."/>
            <person name="Nash W.E."/>
            <person name="Warren W."/>
            <person name="Chinwalla A."/>
            <person name="Mardis E.R."/>
            <person name="Wilson R.K."/>
        </authorList>
    </citation>
    <scope>NUCLEOTIDE SEQUENCE [LARGE SCALE GENOMIC DNA]</scope>
    <source>
        <strain evidence="2 3">F0302</strain>
    </source>
</reference>
<protein>
    <recommendedName>
        <fullName evidence="4">DUF5056 domain-containing protein</fullName>
    </recommendedName>
</protein>
<feature type="transmembrane region" description="Helical" evidence="1">
    <location>
        <begin position="46"/>
        <end position="64"/>
    </location>
</feature>
<dbReference type="HOGENOM" id="CLU_162646_0_0_10"/>
<dbReference type="Pfam" id="PF16479">
    <property type="entry name" value="DUF5056"/>
    <property type="match status" value="1"/>
</dbReference>
<dbReference type="EMBL" id="ACUZ02000004">
    <property type="protein sequence ID" value="EFB33178.1"/>
    <property type="molecule type" value="Genomic_DNA"/>
</dbReference>
<dbReference type="InterPro" id="IPR032129">
    <property type="entry name" value="DUF5056"/>
</dbReference>
<gene>
    <name evidence="2" type="ORF">HMPREF0971_00457</name>
</gene>
<evidence type="ECO:0000256" key="1">
    <source>
        <dbReference type="SAM" id="Phobius"/>
    </source>
</evidence>
<keyword evidence="1" id="KW-0472">Membrane</keyword>
<name>D1QNC1_9BACT</name>
<dbReference type="STRING" id="649760.HMPREF0971_00457"/>
<organism evidence="2 3">
    <name type="scientific">Segatella oris F0302</name>
    <dbReference type="NCBI Taxonomy" id="649760"/>
    <lineage>
        <taxon>Bacteria</taxon>
        <taxon>Pseudomonadati</taxon>
        <taxon>Bacteroidota</taxon>
        <taxon>Bacteroidia</taxon>
        <taxon>Bacteroidales</taxon>
        <taxon>Prevotellaceae</taxon>
        <taxon>Segatella</taxon>
    </lineage>
</organism>
<keyword evidence="1" id="KW-1133">Transmembrane helix</keyword>
<dbReference type="AlphaFoldDB" id="D1QNC1"/>
<evidence type="ECO:0008006" key="4">
    <source>
        <dbReference type="Google" id="ProtNLM"/>
    </source>
</evidence>
<keyword evidence="1" id="KW-0812">Transmembrane</keyword>
<proteinExistence type="predicted"/>
<sequence length="122" mass="14105">MDMTDNHIDEKLIASFFEAHQIGEIEDRGFSRRVMRRLPESRMRRLNTVWTLLCMVAVVVYFIMQQGTKVLLVALTHLWSSLSEAVVMPDLNMTTALLTYVGLVAVMIFGVYHVLKNVQRYI</sequence>
<evidence type="ECO:0000313" key="3">
    <source>
        <dbReference type="Proteomes" id="UP000004079"/>
    </source>
</evidence>
<dbReference type="Proteomes" id="UP000004079">
    <property type="component" value="Unassembled WGS sequence"/>
</dbReference>
<comment type="caution">
    <text evidence="2">The sequence shown here is derived from an EMBL/GenBank/DDBJ whole genome shotgun (WGS) entry which is preliminary data.</text>
</comment>
<dbReference type="RefSeq" id="WP_004371451.1">
    <property type="nucleotide sequence ID" value="NZ_GG703883.1"/>
</dbReference>
<feature type="transmembrane region" description="Helical" evidence="1">
    <location>
        <begin position="97"/>
        <end position="115"/>
    </location>
</feature>
<accession>D1QNC1</accession>